<gene>
    <name evidence="1" type="ORF">BJ138DRAFT_1128115</name>
</gene>
<evidence type="ECO:0000313" key="1">
    <source>
        <dbReference type="EMBL" id="KAH7908868.1"/>
    </source>
</evidence>
<dbReference type="EMBL" id="MU267793">
    <property type="protein sequence ID" value="KAH7908868.1"/>
    <property type="molecule type" value="Genomic_DNA"/>
</dbReference>
<sequence>MSHASENDADQLLREVEKEIAFRKADVDALQQIMGLLIPPDMCKSLDGARRRILEILPGSKYESWNDLRGERGITELLDVIDRGLANVRPRPSRLVVGYLCAYGDDTQVQVRGGSDSSYEHVEELGEHAREEEKRYPASSELAPPVACIDAAQILRKLEKETMERKGDVHALKQIIRLVMPDDMCNMFNVARQRVLAILPGGEYETWNELCGDRSTTELLDFIERGLVNVRRRPSREGLRYLCAYGGDIRVQVHRKDDNSSELLAREELEQLAREEGKGHGTEQCMDADQVRRKLEQETAERKGDVDALQQIVGVLIPPNLRVLLDAGRRLILDEAPGCRYESWRALRGDRSTTELLDVIEQGLIDGNIPYRPPRDALKLACAYGGDVQYENGRIQQDDDCMTVSYDEEQRILDGLRLFVREEIFWMVQEGLRLSGRPV</sequence>
<dbReference type="Proteomes" id="UP000790377">
    <property type="component" value="Unassembled WGS sequence"/>
</dbReference>
<protein>
    <submittedName>
        <fullName evidence="1">Uncharacterized protein</fullName>
    </submittedName>
</protein>
<comment type="caution">
    <text evidence="1">The sequence shown here is derived from an EMBL/GenBank/DDBJ whole genome shotgun (WGS) entry which is preliminary data.</text>
</comment>
<accession>A0ACB8A732</accession>
<organism evidence="1 2">
    <name type="scientific">Hygrophoropsis aurantiaca</name>
    <dbReference type="NCBI Taxonomy" id="72124"/>
    <lineage>
        <taxon>Eukaryota</taxon>
        <taxon>Fungi</taxon>
        <taxon>Dikarya</taxon>
        <taxon>Basidiomycota</taxon>
        <taxon>Agaricomycotina</taxon>
        <taxon>Agaricomycetes</taxon>
        <taxon>Agaricomycetidae</taxon>
        <taxon>Boletales</taxon>
        <taxon>Coniophorineae</taxon>
        <taxon>Hygrophoropsidaceae</taxon>
        <taxon>Hygrophoropsis</taxon>
    </lineage>
</organism>
<name>A0ACB8A732_9AGAM</name>
<keyword evidence="2" id="KW-1185">Reference proteome</keyword>
<evidence type="ECO:0000313" key="2">
    <source>
        <dbReference type="Proteomes" id="UP000790377"/>
    </source>
</evidence>
<proteinExistence type="predicted"/>
<reference evidence="1" key="1">
    <citation type="journal article" date="2021" name="New Phytol.">
        <title>Evolutionary innovations through gain and loss of genes in the ectomycorrhizal Boletales.</title>
        <authorList>
            <person name="Wu G."/>
            <person name="Miyauchi S."/>
            <person name="Morin E."/>
            <person name="Kuo A."/>
            <person name="Drula E."/>
            <person name="Varga T."/>
            <person name="Kohler A."/>
            <person name="Feng B."/>
            <person name="Cao Y."/>
            <person name="Lipzen A."/>
            <person name="Daum C."/>
            <person name="Hundley H."/>
            <person name="Pangilinan J."/>
            <person name="Johnson J."/>
            <person name="Barry K."/>
            <person name="LaButti K."/>
            <person name="Ng V."/>
            <person name="Ahrendt S."/>
            <person name="Min B."/>
            <person name="Choi I.G."/>
            <person name="Park H."/>
            <person name="Plett J.M."/>
            <person name="Magnuson J."/>
            <person name="Spatafora J.W."/>
            <person name="Nagy L.G."/>
            <person name="Henrissat B."/>
            <person name="Grigoriev I.V."/>
            <person name="Yang Z.L."/>
            <person name="Xu J."/>
            <person name="Martin F.M."/>
        </authorList>
    </citation>
    <scope>NUCLEOTIDE SEQUENCE</scope>
    <source>
        <strain evidence="1">ATCC 28755</strain>
    </source>
</reference>